<feature type="region of interest" description="Disordered" evidence="2">
    <location>
        <begin position="27"/>
        <end position="85"/>
    </location>
</feature>
<feature type="compositionally biased region" description="Polar residues" evidence="2">
    <location>
        <begin position="48"/>
        <end position="64"/>
    </location>
</feature>
<evidence type="ECO:0000313" key="3">
    <source>
        <dbReference type="EMBL" id="KAK7791518.1"/>
    </source>
</evidence>
<dbReference type="InterPro" id="IPR009057">
    <property type="entry name" value="Homeodomain-like_sf"/>
</dbReference>
<evidence type="ECO:0000256" key="1">
    <source>
        <dbReference type="ARBA" id="ARBA00004123"/>
    </source>
</evidence>
<dbReference type="Gene3D" id="1.10.10.60">
    <property type="entry name" value="Homeodomain-like"/>
    <property type="match status" value="1"/>
</dbReference>
<dbReference type="InterPro" id="IPR001356">
    <property type="entry name" value="HD"/>
</dbReference>
<reference evidence="3 4" key="1">
    <citation type="submission" date="2024-03" db="EMBL/GenBank/DDBJ databases">
        <title>The genome assembly and annotation of the cricket Gryllus longicercus Weissman &amp; Gray.</title>
        <authorList>
            <person name="Szrajer S."/>
            <person name="Gray D."/>
            <person name="Ylla G."/>
        </authorList>
    </citation>
    <scope>NUCLEOTIDE SEQUENCE [LARGE SCALE GENOMIC DNA]</scope>
    <source>
        <strain evidence="3">DAG 2021-001</strain>
        <tissue evidence="3">Whole body minus gut</tissue>
    </source>
</reference>
<dbReference type="AlphaFoldDB" id="A0AAN9V4M7"/>
<dbReference type="PANTHER" id="PTHR14057:SF47">
    <property type="entry name" value="HOMEOBOX PROTEIN ONECUT"/>
    <property type="match status" value="1"/>
</dbReference>
<dbReference type="EMBL" id="JAZDUA010000527">
    <property type="protein sequence ID" value="KAK7791518.1"/>
    <property type="molecule type" value="Genomic_DNA"/>
</dbReference>
<comment type="caution">
    <text evidence="3">The sequence shown here is derived from an EMBL/GenBank/DDBJ whole genome shotgun (WGS) entry which is preliminary data.</text>
</comment>
<evidence type="ECO:0000256" key="2">
    <source>
        <dbReference type="SAM" id="MobiDB-lite"/>
    </source>
</evidence>
<evidence type="ECO:0000313" key="4">
    <source>
        <dbReference type="Proteomes" id="UP001378592"/>
    </source>
</evidence>
<dbReference type="InterPro" id="IPR051649">
    <property type="entry name" value="CUT_Homeobox"/>
</dbReference>
<dbReference type="SUPFAM" id="SSF46689">
    <property type="entry name" value="Homeodomain-like"/>
    <property type="match status" value="1"/>
</dbReference>
<protein>
    <submittedName>
        <fullName evidence="3">Uncharacterized protein</fullName>
    </submittedName>
</protein>
<accession>A0AAN9V4M7</accession>
<sequence length="85" mass="9635">MQVTIARQLGLEPTTVGNFFMNARRRSMDKWKDEDPSKSTVVPHDSQQHSPGSTGVISGHNQSIPQQQQQQQQNQQQPQQQPDIL</sequence>
<feature type="compositionally biased region" description="Low complexity" evidence="2">
    <location>
        <begin position="65"/>
        <end position="85"/>
    </location>
</feature>
<proteinExistence type="predicted"/>
<keyword evidence="4" id="KW-1185">Reference proteome</keyword>
<gene>
    <name evidence="3" type="ORF">R5R35_008683</name>
</gene>
<feature type="compositionally biased region" description="Basic and acidic residues" evidence="2">
    <location>
        <begin position="27"/>
        <end position="37"/>
    </location>
</feature>
<dbReference type="GO" id="GO:0005634">
    <property type="term" value="C:nucleus"/>
    <property type="evidence" value="ECO:0007669"/>
    <property type="project" value="UniProtKB-SubCell"/>
</dbReference>
<comment type="subcellular location">
    <subcellularLocation>
        <location evidence="1">Nucleus</location>
    </subcellularLocation>
</comment>
<dbReference type="GO" id="GO:0000981">
    <property type="term" value="F:DNA-binding transcription factor activity, RNA polymerase II-specific"/>
    <property type="evidence" value="ECO:0007669"/>
    <property type="project" value="TreeGrafter"/>
</dbReference>
<dbReference type="PANTHER" id="PTHR14057">
    <property type="entry name" value="TRANSCRIPTION FACTOR ONECUT"/>
    <property type="match status" value="1"/>
</dbReference>
<name>A0AAN9V4M7_9ORTH</name>
<dbReference type="GO" id="GO:0000978">
    <property type="term" value="F:RNA polymerase II cis-regulatory region sequence-specific DNA binding"/>
    <property type="evidence" value="ECO:0007669"/>
    <property type="project" value="TreeGrafter"/>
</dbReference>
<organism evidence="3 4">
    <name type="scientific">Gryllus longicercus</name>
    <dbReference type="NCBI Taxonomy" id="2509291"/>
    <lineage>
        <taxon>Eukaryota</taxon>
        <taxon>Metazoa</taxon>
        <taxon>Ecdysozoa</taxon>
        <taxon>Arthropoda</taxon>
        <taxon>Hexapoda</taxon>
        <taxon>Insecta</taxon>
        <taxon>Pterygota</taxon>
        <taxon>Neoptera</taxon>
        <taxon>Polyneoptera</taxon>
        <taxon>Orthoptera</taxon>
        <taxon>Ensifera</taxon>
        <taxon>Gryllidea</taxon>
        <taxon>Grylloidea</taxon>
        <taxon>Gryllidae</taxon>
        <taxon>Gryllinae</taxon>
        <taxon>Gryllus</taxon>
    </lineage>
</organism>
<dbReference type="CDD" id="cd00086">
    <property type="entry name" value="homeodomain"/>
    <property type="match status" value="1"/>
</dbReference>
<dbReference type="Proteomes" id="UP001378592">
    <property type="component" value="Unassembled WGS sequence"/>
</dbReference>